<proteinExistence type="predicted"/>
<gene>
    <name evidence="1" type="ORF">DSO57_1001663</name>
</gene>
<keyword evidence="2" id="KW-1185">Reference proteome</keyword>
<organism evidence="1 2">
    <name type="scientific">Entomophthora muscae</name>
    <dbReference type="NCBI Taxonomy" id="34485"/>
    <lineage>
        <taxon>Eukaryota</taxon>
        <taxon>Fungi</taxon>
        <taxon>Fungi incertae sedis</taxon>
        <taxon>Zoopagomycota</taxon>
        <taxon>Entomophthoromycotina</taxon>
        <taxon>Entomophthoromycetes</taxon>
        <taxon>Entomophthorales</taxon>
        <taxon>Entomophthoraceae</taxon>
        <taxon>Entomophthora</taxon>
    </lineage>
</organism>
<evidence type="ECO:0000313" key="2">
    <source>
        <dbReference type="Proteomes" id="UP001165960"/>
    </source>
</evidence>
<dbReference type="EMBL" id="QTSX02002133">
    <property type="protein sequence ID" value="KAJ9078912.1"/>
    <property type="molecule type" value="Genomic_DNA"/>
</dbReference>
<comment type="caution">
    <text evidence="1">The sequence shown here is derived from an EMBL/GenBank/DDBJ whole genome shotgun (WGS) entry which is preliminary data.</text>
</comment>
<name>A0ACC2TWN0_9FUNG</name>
<accession>A0ACC2TWN0</accession>
<reference evidence="1" key="1">
    <citation type="submission" date="2022-04" db="EMBL/GenBank/DDBJ databases">
        <title>Genome of the entomopathogenic fungus Entomophthora muscae.</title>
        <authorList>
            <person name="Elya C."/>
            <person name="Lovett B.R."/>
            <person name="Lee E."/>
            <person name="Macias A.M."/>
            <person name="Hajek A.E."/>
            <person name="De Bivort B.L."/>
            <person name="Kasson M.T."/>
            <person name="De Fine Licht H.H."/>
            <person name="Stajich J.E."/>
        </authorList>
    </citation>
    <scope>NUCLEOTIDE SEQUENCE</scope>
    <source>
        <strain evidence="1">Berkeley</strain>
    </source>
</reference>
<sequence length="145" mass="16258">MTEREQELIGNEFTRLLKDWYRPTEGLSPSEVHVHSGDDHLVIVKVLEEFSPPTSLGNCNYFQLVPGYDPGHTMETGEKKPHTLSSMNAVLFIDVHSAFLNAVRVMFCQGPESPGQPASLIRGQTTRSLKTFTNCLPEQENPPFD</sequence>
<evidence type="ECO:0000313" key="1">
    <source>
        <dbReference type="EMBL" id="KAJ9078912.1"/>
    </source>
</evidence>
<protein>
    <submittedName>
        <fullName evidence="1">Uncharacterized protein</fullName>
    </submittedName>
</protein>
<dbReference type="Proteomes" id="UP001165960">
    <property type="component" value="Unassembled WGS sequence"/>
</dbReference>